<name>A0A098TP53_9CYAN</name>
<dbReference type="STRING" id="1497020.DO97_15255"/>
<evidence type="ECO:0000256" key="1">
    <source>
        <dbReference type="SAM" id="Phobius"/>
    </source>
</evidence>
<keyword evidence="1" id="KW-0472">Membrane</keyword>
<dbReference type="Gene3D" id="1.20.1110.10">
    <property type="entry name" value="Calcium-transporting ATPase, transmembrane domain"/>
    <property type="match status" value="1"/>
</dbReference>
<reference evidence="2 3" key="1">
    <citation type="journal article" date="2014" name="Mol. Ecol.">
        <title>Evolution of Synechococcus.</title>
        <authorList>
            <person name="Dvorak P."/>
            <person name="Casamatta D."/>
            <person name="Hasler P."/>
            <person name="Poulickova A."/>
            <person name="Ondrej V."/>
            <person name="Sanges R."/>
        </authorList>
    </citation>
    <scope>NUCLEOTIDE SEQUENCE [LARGE SCALE GENOMIC DNA]</scope>
    <source>
        <strain evidence="2 3">CAUP A 1101</strain>
    </source>
</reference>
<organism evidence="2 3">
    <name type="scientific">Neosynechococcus sphagnicola sy1</name>
    <dbReference type="NCBI Taxonomy" id="1497020"/>
    <lineage>
        <taxon>Bacteria</taxon>
        <taxon>Bacillati</taxon>
        <taxon>Cyanobacteriota</taxon>
        <taxon>Cyanophyceae</taxon>
        <taxon>Neosynechococcales</taxon>
        <taxon>Neosynechococcaceae</taxon>
        <taxon>Neosynechococcus</taxon>
    </lineage>
</organism>
<feature type="transmembrane region" description="Helical" evidence="1">
    <location>
        <begin position="27"/>
        <end position="48"/>
    </location>
</feature>
<keyword evidence="1" id="KW-0812">Transmembrane</keyword>
<gene>
    <name evidence="2" type="ORF">DO97_15255</name>
</gene>
<comment type="caution">
    <text evidence="2">The sequence shown here is derived from an EMBL/GenBank/DDBJ whole genome shotgun (WGS) entry which is preliminary data.</text>
</comment>
<evidence type="ECO:0008006" key="4">
    <source>
        <dbReference type="Google" id="ProtNLM"/>
    </source>
</evidence>
<protein>
    <recommendedName>
        <fullName evidence="4">Cation-transporting P-type ATPase C-terminal domain-containing protein</fullName>
    </recommendedName>
</protein>
<keyword evidence="1" id="KW-1133">Transmembrane helix</keyword>
<evidence type="ECO:0000313" key="2">
    <source>
        <dbReference type="EMBL" id="KGF73657.1"/>
    </source>
</evidence>
<dbReference type="AlphaFoldDB" id="A0A098TP53"/>
<sequence>MVAIVVVGGTIFNPSLFEELVKVSLSMAVAVVPEGLTAVITVTLALGTQRMVKRNALKCHHLHQD</sequence>
<dbReference type="EMBL" id="JJML01000005">
    <property type="protein sequence ID" value="KGF73657.1"/>
    <property type="molecule type" value="Genomic_DNA"/>
</dbReference>
<dbReference type="Proteomes" id="UP000030170">
    <property type="component" value="Unassembled WGS sequence"/>
</dbReference>
<keyword evidence="3" id="KW-1185">Reference proteome</keyword>
<dbReference type="InterPro" id="IPR023298">
    <property type="entry name" value="ATPase_P-typ_TM_dom_sf"/>
</dbReference>
<evidence type="ECO:0000313" key="3">
    <source>
        <dbReference type="Proteomes" id="UP000030170"/>
    </source>
</evidence>
<accession>A0A098TP53</accession>
<proteinExistence type="predicted"/>
<dbReference type="RefSeq" id="WP_036531069.1">
    <property type="nucleotide sequence ID" value="NZ_JJML01000005.1"/>
</dbReference>
<dbReference type="SUPFAM" id="SSF81665">
    <property type="entry name" value="Calcium ATPase, transmembrane domain M"/>
    <property type="match status" value="1"/>
</dbReference>